<keyword evidence="2" id="KW-1185">Reference proteome</keyword>
<dbReference type="AlphaFoldDB" id="Q0FKV1"/>
<protein>
    <submittedName>
        <fullName evidence="1">Uncharacterized protein</fullName>
    </submittedName>
</protein>
<dbReference type="EMBL" id="AATQ01000037">
    <property type="protein sequence ID" value="EAU44804.1"/>
    <property type="molecule type" value="Genomic_DNA"/>
</dbReference>
<name>Q0FKV1_SALBH</name>
<accession>Q0FKV1</accession>
<dbReference type="RefSeq" id="WP_007799540.1">
    <property type="nucleotide sequence ID" value="NZ_DS022276.1"/>
</dbReference>
<organism evidence="1 2">
    <name type="scientific">Salipiger bermudensis (strain DSM 26914 / JCM 13377 / KCTC 12554 / HTCC2601)</name>
    <name type="common">Pelagibaca bermudensis</name>
    <dbReference type="NCBI Taxonomy" id="314265"/>
    <lineage>
        <taxon>Bacteria</taxon>
        <taxon>Pseudomonadati</taxon>
        <taxon>Pseudomonadota</taxon>
        <taxon>Alphaproteobacteria</taxon>
        <taxon>Rhodobacterales</taxon>
        <taxon>Roseobacteraceae</taxon>
        <taxon>Salipiger</taxon>
    </lineage>
</organism>
<dbReference type="Proteomes" id="UP000006230">
    <property type="component" value="Unassembled WGS sequence"/>
</dbReference>
<dbReference type="GeneID" id="92503588"/>
<sequence>MQSELMTRRRVLRLTYERYLEADRAWALALSDMKRWFPTGARPYRAAIGDPGSRMRELYETRARALVRLEAARVKFATAKQRLAERQRPAPVQLYLITA</sequence>
<dbReference type="HOGENOM" id="CLU_2289677_0_0_5"/>
<comment type="caution">
    <text evidence="1">The sequence shown here is derived from an EMBL/GenBank/DDBJ whole genome shotgun (WGS) entry which is preliminary data.</text>
</comment>
<evidence type="ECO:0000313" key="2">
    <source>
        <dbReference type="Proteomes" id="UP000006230"/>
    </source>
</evidence>
<dbReference type="eggNOG" id="ENOG50331JG">
    <property type="taxonomic scope" value="Bacteria"/>
</dbReference>
<reference evidence="1 2" key="1">
    <citation type="journal article" date="2010" name="J. Bacteriol.">
        <title>Genome sequences of Pelagibaca bermudensis HTCC2601T and Maritimibacter alkaliphilus HTCC2654T, the type strains of two marine Roseobacter genera.</title>
        <authorList>
            <person name="Thrash J.C."/>
            <person name="Cho J.C."/>
            <person name="Ferriera S."/>
            <person name="Johnson J."/>
            <person name="Vergin K.L."/>
            <person name="Giovannoni S.J."/>
        </authorList>
    </citation>
    <scope>NUCLEOTIDE SEQUENCE [LARGE SCALE GENOMIC DNA]</scope>
    <source>
        <strain evidence="2">DSM 26914 / JCM 13377 / KCTC 12554 / HTCC2601</strain>
    </source>
</reference>
<proteinExistence type="predicted"/>
<gene>
    <name evidence="1" type="ORF">R2601_22212</name>
</gene>
<evidence type="ECO:0000313" key="1">
    <source>
        <dbReference type="EMBL" id="EAU44804.1"/>
    </source>
</evidence>
<dbReference type="STRING" id="314265.R2601_22212"/>
<dbReference type="OrthoDB" id="7866726at2"/>